<accession>A0A8J2SKZ2</accession>
<dbReference type="InterPro" id="IPR001563">
    <property type="entry name" value="Peptidase_S10"/>
</dbReference>
<reference evidence="8" key="1">
    <citation type="submission" date="2021-11" db="EMBL/GenBank/DDBJ databases">
        <authorList>
            <consortium name="Genoscope - CEA"/>
            <person name="William W."/>
        </authorList>
    </citation>
    <scope>NUCLEOTIDE SEQUENCE</scope>
</reference>
<sequence length="536" mass="59726">MAHLRRLLCCSSLALVAAKRRSPSERTPERRSPRRGLLFAGDADPERYYNASWTPGPPQAWNSTRRLTSTNLIDPAAHAVTSLPGLPADWAGRHWAGMVDSDDRTGGRLFYWLFEKKESGPAPVIIWLNGGPGCSSMDGLFLELGPLKLAPRGATPALRTRGESWHRAAHALFVDQPVGTGFSRTSPRGYCKNDQCIVDQFETFLARLARSHPDLLLKDAATSVPIYFAGESHAGHYIPLMVQKLLYYATSGIQWDVKGAALGNAWVDPWHQYDATRAARALGIISDQEASRIVVKEKSCQAKLSRGTYVSKECWDLLDDVLRVTRTRAGRIGLGANQYDARDAVRSSRFFPPDHERVEAYMNRPDVRTALHVDRASQRFRECADPPYDALRHQDGLGVVPTLRRLLDGPKAVRLLFYNGDMDLICNHLGVERSLAALAWTGRDQFRDQRRRAWIRGDVTVGHVRRAKNLELLVVRDSGHMVPMDQPEIALDMIDSFITGKPIGGDPPAPGACANSCALEARHHGRFRRYRGSGHF</sequence>
<keyword evidence="3" id="KW-0645">Protease</keyword>
<dbReference type="GO" id="GO:0004185">
    <property type="term" value="F:serine-type carboxypeptidase activity"/>
    <property type="evidence" value="ECO:0007669"/>
    <property type="project" value="InterPro"/>
</dbReference>
<keyword evidence="2" id="KW-0121">Carboxypeptidase</keyword>
<evidence type="ECO:0000256" key="3">
    <source>
        <dbReference type="ARBA" id="ARBA00022670"/>
    </source>
</evidence>
<evidence type="ECO:0000256" key="6">
    <source>
        <dbReference type="ARBA" id="ARBA00023180"/>
    </source>
</evidence>
<dbReference type="EMBL" id="CAKKNE010000002">
    <property type="protein sequence ID" value="CAH0368389.1"/>
    <property type="molecule type" value="Genomic_DNA"/>
</dbReference>
<dbReference type="PROSITE" id="PS00560">
    <property type="entry name" value="CARBOXYPEPT_SER_HIS"/>
    <property type="match status" value="1"/>
</dbReference>
<dbReference type="Gene3D" id="3.40.50.1820">
    <property type="entry name" value="alpha/beta hydrolase"/>
    <property type="match status" value="1"/>
</dbReference>
<name>A0A8J2SKZ2_9STRA</name>
<feature type="chain" id="PRO_5035207367" description="Carboxypeptidase" evidence="7">
    <location>
        <begin position="19"/>
        <end position="536"/>
    </location>
</feature>
<evidence type="ECO:0008006" key="10">
    <source>
        <dbReference type="Google" id="ProtNLM"/>
    </source>
</evidence>
<keyword evidence="6" id="KW-0325">Glycoprotein</keyword>
<dbReference type="PANTHER" id="PTHR11802">
    <property type="entry name" value="SERINE PROTEASE FAMILY S10 SERINE CARBOXYPEPTIDASE"/>
    <property type="match status" value="1"/>
</dbReference>
<comment type="caution">
    <text evidence="8">The sequence shown here is derived from an EMBL/GenBank/DDBJ whole genome shotgun (WGS) entry which is preliminary data.</text>
</comment>
<comment type="similarity">
    <text evidence="1">Belongs to the peptidase S10 family.</text>
</comment>
<dbReference type="GO" id="GO:0006508">
    <property type="term" value="P:proteolysis"/>
    <property type="evidence" value="ECO:0007669"/>
    <property type="project" value="UniProtKB-KW"/>
</dbReference>
<dbReference type="Proteomes" id="UP000789595">
    <property type="component" value="Unassembled WGS sequence"/>
</dbReference>
<protein>
    <recommendedName>
        <fullName evidence="10">Carboxypeptidase</fullName>
    </recommendedName>
</protein>
<dbReference type="OrthoDB" id="192887at2759"/>
<evidence type="ECO:0000256" key="2">
    <source>
        <dbReference type="ARBA" id="ARBA00022645"/>
    </source>
</evidence>
<dbReference type="PANTHER" id="PTHR11802:SF3">
    <property type="entry name" value="RETINOID-INDUCIBLE SERINE CARBOXYPEPTIDASE"/>
    <property type="match status" value="1"/>
</dbReference>
<dbReference type="SUPFAM" id="SSF53474">
    <property type="entry name" value="alpha/beta-Hydrolases"/>
    <property type="match status" value="1"/>
</dbReference>
<gene>
    <name evidence="8" type="ORF">PECAL_2P14520</name>
</gene>
<keyword evidence="4 7" id="KW-0732">Signal</keyword>
<dbReference type="Pfam" id="PF00450">
    <property type="entry name" value="Peptidase_S10"/>
    <property type="match status" value="1"/>
</dbReference>
<dbReference type="AlphaFoldDB" id="A0A8J2SKZ2"/>
<evidence type="ECO:0000256" key="1">
    <source>
        <dbReference type="ARBA" id="ARBA00009431"/>
    </source>
</evidence>
<dbReference type="InterPro" id="IPR029058">
    <property type="entry name" value="AB_hydrolase_fold"/>
</dbReference>
<evidence type="ECO:0000256" key="7">
    <source>
        <dbReference type="SAM" id="SignalP"/>
    </source>
</evidence>
<evidence type="ECO:0000313" key="9">
    <source>
        <dbReference type="Proteomes" id="UP000789595"/>
    </source>
</evidence>
<evidence type="ECO:0000313" key="8">
    <source>
        <dbReference type="EMBL" id="CAH0368389.1"/>
    </source>
</evidence>
<evidence type="ECO:0000256" key="4">
    <source>
        <dbReference type="ARBA" id="ARBA00022729"/>
    </source>
</evidence>
<organism evidence="8 9">
    <name type="scientific">Pelagomonas calceolata</name>
    <dbReference type="NCBI Taxonomy" id="35677"/>
    <lineage>
        <taxon>Eukaryota</taxon>
        <taxon>Sar</taxon>
        <taxon>Stramenopiles</taxon>
        <taxon>Ochrophyta</taxon>
        <taxon>Pelagophyceae</taxon>
        <taxon>Pelagomonadales</taxon>
        <taxon>Pelagomonadaceae</taxon>
        <taxon>Pelagomonas</taxon>
    </lineage>
</organism>
<keyword evidence="9" id="KW-1185">Reference proteome</keyword>
<keyword evidence="5" id="KW-0378">Hydrolase</keyword>
<proteinExistence type="inferred from homology"/>
<evidence type="ECO:0000256" key="5">
    <source>
        <dbReference type="ARBA" id="ARBA00022801"/>
    </source>
</evidence>
<feature type="signal peptide" evidence="7">
    <location>
        <begin position="1"/>
        <end position="18"/>
    </location>
</feature>
<dbReference type="PRINTS" id="PR00724">
    <property type="entry name" value="CRBOXYPTASEC"/>
</dbReference>
<dbReference type="InterPro" id="IPR033124">
    <property type="entry name" value="Ser_caboxypep_his_AS"/>
</dbReference>